<dbReference type="GO" id="GO:0008270">
    <property type="term" value="F:zinc ion binding"/>
    <property type="evidence" value="ECO:0007669"/>
    <property type="project" value="UniProtKB-KW"/>
</dbReference>
<dbReference type="Proteomes" id="UP001174136">
    <property type="component" value="Unassembled WGS sequence"/>
</dbReference>
<proteinExistence type="predicted"/>
<dbReference type="AlphaFoldDB" id="A0AA47P516"/>
<protein>
    <submittedName>
        <fullName evidence="4">TRMT1-like protein</fullName>
    </submittedName>
</protein>
<evidence type="ECO:0000313" key="4">
    <source>
        <dbReference type="EMBL" id="KAK0151146.1"/>
    </source>
</evidence>
<dbReference type="EMBL" id="JAOPHQ010001419">
    <property type="protein sequence ID" value="KAK0151146.1"/>
    <property type="molecule type" value="Genomic_DNA"/>
</dbReference>
<name>A0AA47P516_MERPO</name>
<evidence type="ECO:0000313" key="5">
    <source>
        <dbReference type="Proteomes" id="UP001174136"/>
    </source>
</evidence>
<dbReference type="SMART" id="SM00355">
    <property type="entry name" value="ZnF_C2H2"/>
    <property type="match status" value="3"/>
</dbReference>
<dbReference type="PROSITE" id="PS50157">
    <property type="entry name" value="ZINC_FINGER_C2H2_2"/>
    <property type="match status" value="1"/>
</dbReference>
<feature type="compositionally biased region" description="Polar residues" evidence="2">
    <location>
        <begin position="161"/>
        <end position="177"/>
    </location>
</feature>
<organism evidence="4 5">
    <name type="scientific">Merluccius polli</name>
    <name type="common">Benguela hake</name>
    <name type="synonym">Merluccius cadenati</name>
    <dbReference type="NCBI Taxonomy" id="89951"/>
    <lineage>
        <taxon>Eukaryota</taxon>
        <taxon>Metazoa</taxon>
        <taxon>Chordata</taxon>
        <taxon>Craniata</taxon>
        <taxon>Vertebrata</taxon>
        <taxon>Euteleostomi</taxon>
        <taxon>Actinopterygii</taxon>
        <taxon>Neopterygii</taxon>
        <taxon>Teleostei</taxon>
        <taxon>Neoteleostei</taxon>
        <taxon>Acanthomorphata</taxon>
        <taxon>Zeiogadaria</taxon>
        <taxon>Gadariae</taxon>
        <taxon>Gadiformes</taxon>
        <taxon>Gadoidei</taxon>
        <taxon>Merlucciidae</taxon>
        <taxon>Merluccius</taxon>
    </lineage>
</organism>
<keyword evidence="5" id="KW-1185">Reference proteome</keyword>
<evidence type="ECO:0000259" key="3">
    <source>
        <dbReference type="PROSITE" id="PS50157"/>
    </source>
</evidence>
<evidence type="ECO:0000256" key="2">
    <source>
        <dbReference type="SAM" id="MobiDB-lite"/>
    </source>
</evidence>
<evidence type="ECO:0000256" key="1">
    <source>
        <dbReference type="PROSITE-ProRule" id="PRU00042"/>
    </source>
</evidence>
<keyword evidence="1" id="KW-0863">Zinc-finger</keyword>
<keyword evidence="1" id="KW-0479">Metal-binding</keyword>
<gene>
    <name evidence="4" type="primary">Trmt1l</name>
    <name evidence="4" type="ORF">N1851_007720</name>
</gene>
<reference evidence="4" key="1">
    <citation type="journal article" date="2023" name="Front. Mar. Sci.">
        <title>A new Merluccius polli reference genome to investigate the effects of global change in West African waters.</title>
        <authorList>
            <person name="Mateo J.L."/>
            <person name="Blanco-Fernandez C."/>
            <person name="Garcia-Vazquez E."/>
            <person name="Machado-Schiaffino G."/>
        </authorList>
    </citation>
    <scope>NUCLEOTIDE SEQUENCE</scope>
    <source>
        <strain evidence="4">C29</strain>
        <tissue evidence="4">Fin</tissue>
    </source>
</reference>
<sequence length="281" mass="31104">MADLRKRLLGTSAVHYSVAQLWQKRREYVTAMHPSIIKTGSQLESTTYHSSQLGCPLCPKFNTKNEKTIWRHLNAHVKNAVLFQETIICRCNLSCRDTGHYHCPYCAKTIMRKEDMTLHVTGCQTHALPKPHSEPHPPLSALQDSIASAVSVDHSYTLSPSASLQSPAITPQSSKPPTASPPEASKSHAFSPEESFCAAAEFETIELPSSRVTNIKSVKCPDCSLVLYKKNLLVHKQRKHARPKDFPTASHLKSVFVDKTSGVFTIPKGTHGFCVPNTCTM</sequence>
<comment type="caution">
    <text evidence="4">The sequence shown here is derived from an EMBL/GenBank/DDBJ whole genome shotgun (WGS) entry which is preliminary data.</text>
</comment>
<feature type="region of interest" description="Disordered" evidence="2">
    <location>
        <begin position="161"/>
        <end position="188"/>
    </location>
</feature>
<keyword evidence="1" id="KW-0862">Zinc</keyword>
<dbReference type="InterPro" id="IPR013087">
    <property type="entry name" value="Znf_C2H2_type"/>
</dbReference>
<accession>A0AA47P516</accession>
<feature type="domain" description="C2H2-type" evidence="3">
    <location>
        <begin position="101"/>
        <end position="131"/>
    </location>
</feature>